<name>A0A9X2IGL1_9ACTN</name>
<feature type="chain" id="PRO_5040757822" evidence="1">
    <location>
        <begin position="26"/>
        <end position="218"/>
    </location>
</feature>
<gene>
    <name evidence="2" type="ORF">M8330_17720</name>
</gene>
<dbReference type="Proteomes" id="UP001139485">
    <property type="component" value="Unassembled WGS sequence"/>
</dbReference>
<sequence length="218" mass="23534">MRSLGSIITAALLATAVLTGPTASAAEAEPRADPAARGKACNVNTYVYRVRNVTGKESVVLTRLREKSYPGRKVVKRGTTYRSQNNKRVSAGIKARYKAEVEAAVVLRKLVKGAAGIGTQVDWKMRVANNRTESVKITVKKRTVIPKATSVAWYNGRLVARGTGEYSWCDAIEGSGEGFVKWSSVRWRTFGPKGSGGARCDLEPQSKFSEAAHAAVCV</sequence>
<keyword evidence="3" id="KW-1185">Reference proteome</keyword>
<accession>A0A9X2IGL1</accession>
<dbReference type="RefSeq" id="WP_250828411.1">
    <property type="nucleotide sequence ID" value="NZ_JAMOIL010000029.1"/>
</dbReference>
<comment type="caution">
    <text evidence="2">The sequence shown here is derived from an EMBL/GenBank/DDBJ whole genome shotgun (WGS) entry which is preliminary data.</text>
</comment>
<evidence type="ECO:0000256" key="1">
    <source>
        <dbReference type="SAM" id="SignalP"/>
    </source>
</evidence>
<dbReference type="EMBL" id="JAMOIL010000029">
    <property type="protein sequence ID" value="MCM0622133.1"/>
    <property type="molecule type" value="Genomic_DNA"/>
</dbReference>
<keyword evidence="1" id="KW-0732">Signal</keyword>
<organism evidence="2 3">
    <name type="scientific">Nocardioides bruguierae</name>
    <dbReference type="NCBI Taxonomy" id="2945102"/>
    <lineage>
        <taxon>Bacteria</taxon>
        <taxon>Bacillati</taxon>
        <taxon>Actinomycetota</taxon>
        <taxon>Actinomycetes</taxon>
        <taxon>Propionibacteriales</taxon>
        <taxon>Nocardioidaceae</taxon>
        <taxon>Nocardioides</taxon>
    </lineage>
</organism>
<protein>
    <submittedName>
        <fullName evidence="2">Uncharacterized protein</fullName>
    </submittedName>
</protein>
<proteinExistence type="predicted"/>
<feature type="signal peptide" evidence="1">
    <location>
        <begin position="1"/>
        <end position="25"/>
    </location>
</feature>
<reference evidence="2" key="1">
    <citation type="submission" date="2022-05" db="EMBL/GenBank/DDBJ databases">
        <authorList>
            <person name="Tuo L."/>
        </authorList>
    </citation>
    <scope>NUCLEOTIDE SEQUENCE</scope>
    <source>
        <strain evidence="2">BSK12Z-4</strain>
    </source>
</reference>
<dbReference type="AlphaFoldDB" id="A0A9X2IGL1"/>
<evidence type="ECO:0000313" key="2">
    <source>
        <dbReference type="EMBL" id="MCM0622133.1"/>
    </source>
</evidence>
<evidence type="ECO:0000313" key="3">
    <source>
        <dbReference type="Proteomes" id="UP001139485"/>
    </source>
</evidence>